<evidence type="ECO:0000313" key="2">
    <source>
        <dbReference type="EMBL" id="HAV91846.1"/>
    </source>
</evidence>
<dbReference type="Proteomes" id="UP000264062">
    <property type="component" value="Unassembled WGS sequence"/>
</dbReference>
<protein>
    <submittedName>
        <fullName evidence="2">Uncharacterized protein</fullName>
    </submittedName>
</protein>
<organism evidence="2 3">
    <name type="scientific">candidate division WOR-3 bacterium</name>
    <dbReference type="NCBI Taxonomy" id="2052148"/>
    <lineage>
        <taxon>Bacteria</taxon>
        <taxon>Bacteria division WOR-3</taxon>
    </lineage>
</organism>
<evidence type="ECO:0000313" key="3">
    <source>
        <dbReference type="Proteomes" id="UP000264062"/>
    </source>
</evidence>
<dbReference type="AlphaFoldDB" id="A0A350H8I0"/>
<dbReference type="EMBL" id="DMZY01000047">
    <property type="protein sequence ID" value="HAV91846.1"/>
    <property type="molecule type" value="Genomic_DNA"/>
</dbReference>
<evidence type="ECO:0000256" key="1">
    <source>
        <dbReference type="SAM" id="Phobius"/>
    </source>
</evidence>
<comment type="caution">
    <text evidence="2">The sequence shown here is derived from an EMBL/GenBank/DDBJ whole genome shotgun (WGS) entry which is preliminary data.</text>
</comment>
<name>A0A350H8I0_UNCW3</name>
<feature type="transmembrane region" description="Helical" evidence="1">
    <location>
        <begin position="25"/>
        <end position="45"/>
    </location>
</feature>
<proteinExistence type="predicted"/>
<sequence>MDPAGYNRILCGRIIYRNINNERGLLALSFFMKRSFLLFIILLSISSCSLMKEKEPNVVSYDNIVIYNNDYKKLSSISIKDSTLTVDSINSETDLIVSSYQSSSICFLSPSKDTLLSKGNTKETGIVDYGTYEYSYAPTTGYFDMEYINEGNWYYIRTSEGVYSRIFIESYSSDSVVLHLEILADTGTYFGE</sequence>
<accession>A0A350H8I0</accession>
<gene>
    <name evidence="2" type="ORF">DCW38_01520</name>
</gene>
<reference evidence="2 3" key="1">
    <citation type="journal article" date="2018" name="Nat. Biotechnol.">
        <title>A standardized bacterial taxonomy based on genome phylogeny substantially revises the tree of life.</title>
        <authorList>
            <person name="Parks D.H."/>
            <person name="Chuvochina M."/>
            <person name="Waite D.W."/>
            <person name="Rinke C."/>
            <person name="Skarshewski A."/>
            <person name="Chaumeil P.A."/>
            <person name="Hugenholtz P."/>
        </authorList>
    </citation>
    <scope>NUCLEOTIDE SEQUENCE [LARGE SCALE GENOMIC DNA]</scope>
    <source>
        <strain evidence="2">UBA9956</strain>
    </source>
</reference>
<keyword evidence="1" id="KW-0472">Membrane</keyword>
<keyword evidence="1" id="KW-0812">Transmembrane</keyword>
<keyword evidence="1" id="KW-1133">Transmembrane helix</keyword>